<dbReference type="PANTHER" id="PTHR30050:SF4">
    <property type="entry name" value="ATP-BINDING PROTEIN RV3427C IN INSERTION SEQUENCE-RELATED"/>
    <property type="match status" value="1"/>
</dbReference>
<dbReference type="AlphaFoldDB" id="A0A833M1G9"/>
<dbReference type="GO" id="GO:0005524">
    <property type="term" value="F:ATP binding"/>
    <property type="evidence" value="ECO:0007669"/>
    <property type="project" value="InterPro"/>
</dbReference>
<gene>
    <name evidence="2" type="ORF">F9K24_11540</name>
</gene>
<dbReference type="Proteomes" id="UP000460298">
    <property type="component" value="Unassembled WGS sequence"/>
</dbReference>
<dbReference type="Pfam" id="PF01695">
    <property type="entry name" value="IstB_IS21"/>
    <property type="match status" value="1"/>
</dbReference>
<dbReference type="InterPro" id="IPR002611">
    <property type="entry name" value="IstB_ATP-bd"/>
</dbReference>
<accession>A0A833M1G9</accession>
<protein>
    <submittedName>
        <fullName evidence="2">DNA replication protein DnaC</fullName>
    </submittedName>
</protein>
<evidence type="ECO:0000313" key="2">
    <source>
        <dbReference type="EMBL" id="KAB2932228.1"/>
    </source>
</evidence>
<dbReference type="GO" id="GO:0006260">
    <property type="term" value="P:DNA replication"/>
    <property type="evidence" value="ECO:0007669"/>
    <property type="project" value="TreeGrafter"/>
</dbReference>
<dbReference type="SUPFAM" id="SSF52540">
    <property type="entry name" value="P-loop containing nucleoside triphosphate hydrolases"/>
    <property type="match status" value="1"/>
</dbReference>
<dbReference type="PANTHER" id="PTHR30050">
    <property type="entry name" value="CHROMOSOMAL REPLICATION INITIATOR PROTEIN DNAA"/>
    <property type="match status" value="1"/>
</dbReference>
<proteinExistence type="predicted"/>
<feature type="domain" description="IstB-like ATP-binding" evidence="1">
    <location>
        <begin position="143"/>
        <end position="287"/>
    </location>
</feature>
<sequence>MQAGSPLNALKRQLESQAKGYGRPDCPICNGVGILFDPHFAAHQGAYRLCKCVEEQSLCDGNPPYDYYDEEKNAIVPCPTKPARMALKRIQHLERHSGIPERYRGRLIDSIDVSGKSSTNVLIALDHAVHTIYSAGRGEVRGLYLYGPTGAGKTLLSCVILNELIRLYQVEAHYAKISRDIIGKLRDTFNPQSEAYGEGRRIEQKLGRYPALVIDDFGVQRESPWVNSVLYDLIDTRYENNLLTILTSNEPMDSWKDISDGRVLSRLREMCLEIHMEAEDYRLRESKSLR</sequence>
<dbReference type="OrthoDB" id="9776217at2"/>
<organism evidence="2 3">
    <name type="scientific">Leptonema illini</name>
    <dbReference type="NCBI Taxonomy" id="183"/>
    <lineage>
        <taxon>Bacteria</taxon>
        <taxon>Pseudomonadati</taxon>
        <taxon>Spirochaetota</taxon>
        <taxon>Spirochaetia</taxon>
        <taxon>Leptospirales</taxon>
        <taxon>Leptospiraceae</taxon>
        <taxon>Leptonema</taxon>
    </lineage>
</organism>
<dbReference type="CDD" id="cd00009">
    <property type="entry name" value="AAA"/>
    <property type="match status" value="1"/>
</dbReference>
<dbReference type="RefSeq" id="WP_002769775.1">
    <property type="nucleotide sequence ID" value="NZ_JQDG01000002.1"/>
</dbReference>
<evidence type="ECO:0000259" key="1">
    <source>
        <dbReference type="Pfam" id="PF01695"/>
    </source>
</evidence>
<comment type="caution">
    <text evidence="2">The sequence shown here is derived from an EMBL/GenBank/DDBJ whole genome shotgun (WGS) entry which is preliminary data.</text>
</comment>
<name>A0A833M1G9_9LEPT</name>
<reference evidence="2 3" key="1">
    <citation type="submission" date="2019-10" db="EMBL/GenBank/DDBJ databases">
        <title>Extracellular Electron Transfer in a Candidatus Methanoperedens spp. Enrichment Culture.</title>
        <authorList>
            <person name="Berger S."/>
            <person name="Rangel Shaw D."/>
            <person name="Berben T."/>
            <person name="In 'T Zandt M."/>
            <person name="Frank J."/>
            <person name="Reimann J."/>
            <person name="Jetten M.S.M."/>
            <person name="Welte C.U."/>
        </authorList>
    </citation>
    <scope>NUCLEOTIDE SEQUENCE [LARGE SCALE GENOMIC DNA]</scope>
    <source>
        <strain evidence="2">SB12</strain>
    </source>
</reference>
<dbReference type="EMBL" id="WBUI01000010">
    <property type="protein sequence ID" value="KAB2932228.1"/>
    <property type="molecule type" value="Genomic_DNA"/>
</dbReference>
<dbReference type="Gene3D" id="3.40.50.300">
    <property type="entry name" value="P-loop containing nucleotide triphosphate hydrolases"/>
    <property type="match status" value="1"/>
</dbReference>
<evidence type="ECO:0000313" key="3">
    <source>
        <dbReference type="Proteomes" id="UP000460298"/>
    </source>
</evidence>
<dbReference type="InterPro" id="IPR027417">
    <property type="entry name" value="P-loop_NTPase"/>
</dbReference>